<protein>
    <submittedName>
        <fullName evidence="2">Uncharacterized protein</fullName>
    </submittedName>
</protein>
<name>A0A9P4PCD5_9PLEO</name>
<keyword evidence="3" id="KW-1185">Reference proteome</keyword>
<keyword evidence="1" id="KW-0472">Membrane</keyword>
<dbReference type="Proteomes" id="UP000799764">
    <property type="component" value="Unassembled WGS sequence"/>
</dbReference>
<dbReference type="AlphaFoldDB" id="A0A9P4PCD5"/>
<evidence type="ECO:0000256" key="1">
    <source>
        <dbReference type="SAM" id="Phobius"/>
    </source>
</evidence>
<feature type="transmembrane region" description="Helical" evidence="1">
    <location>
        <begin position="107"/>
        <end position="129"/>
    </location>
</feature>
<reference evidence="2" key="1">
    <citation type="journal article" date="2020" name="Stud. Mycol.">
        <title>101 Dothideomycetes genomes: a test case for predicting lifestyles and emergence of pathogens.</title>
        <authorList>
            <person name="Haridas S."/>
            <person name="Albert R."/>
            <person name="Binder M."/>
            <person name="Bloem J."/>
            <person name="Labutti K."/>
            <person name="Salamov A."/>
            <person name="Andreopoulos B."/>
            <person name="Baker S."/>
            <person name="Barry K."/>
            <person name="Bills G."/>
            <person name="Bluhm B."/>
            <person name="Cannon C."/>
            <person name="Castanera R."/>
            <person name="Culley D."/>
            <person name="Daum C."/>
            <person name="Ezra D."/>
            <person name="Gonzalez J."/>
            <person name="Henrissat B."/>
            <person name="Kuo A."/>
            <person name="Liang C."/>
            <person name="Lipzen A."/>
            <person name="Lutzoni F."/>
            <person name="Magnuson J."/>
            <person name="Mondo S."/>
            <person name="Nolan M."/>
            <person name="Ohm R."/>
            <person name="Pangilinan J."/>
            <person name="Park H.-J."/>
            <person name="Ramirez L."/>
            <person name="Alfaro M."/>
            <person name="Sun H."/>
            <person name="Tritt A."/>
            <person name="Yoshinaga Y."/>
            <person name="Zwiers L.-H."/>
            <person name="Turgeon B."/>
            <person name="Goodwin S."/>
            <person name="Spatafora J."/>
            <person name="Crous P."/>
            <person name="Grigoriev I."/>
        </authorList>
    </citation>
    <scope>NUCLEOTIDE SEQUENCE</scope>
    <source>
        <strain evidence="2">CBS 690.94</strain>
    </source>
</reference>
<dbReference type="EMBL" id="MU001507">
    <property type="protein sequence ID" value="KAF2440426.1"/>
    <property type="molecule type" value="Genomic_DNA"/>
</dbReference>
<keyword evidence="1" id="KW-0812">Transmembrane</keyword>
<organism evidence="2 3">
    <name type="scientific">Karstenula rhodostoma CBS 690.94</name>
    <dbReference type="NCBI Taxonomy" id="1392251"/>
    <lineage>
        <taxon>Eukaryota</taxon>
        <taxon>Fungi</taxon>
        <taxon>Dikarya</taxon>
        <taxon>Ascomycota</taxon>
        <taxon>Pezizomycotina</taxon>
        <taxon>Dothideomycetes</taxon>
        <taxon>Pleosporomycetidae</taxon>
        <taxon>Pleosporales</taxon>
        <taxon>Massarineae</taxon>
        <taxon>Didymosphaeriaceae</taxon>
        <taxon>Karstenula</taxon>
    </lineage>
</organism>
<accession>A0A9P4PCD5</accession>
<keyword evidence="1" id="KW-1133">Transmembrane helix</keyword>
<evidence type="ECO:0000313" key="2">
    <source>
        <dbReference type="EMBL" id="KAF2440426.1"/>
    </source>
</evidence>
<proteinExistence type="predicted"/>
<gene>
    <name evidence="2" type="ORF">P171DRAFT_524470</name>
</gene>
<comment type="caution">
    <text evidence="2">The sequence shown here is derived from an EMBL/GenBank/DDBJ whole genome shotgun (WGS) entry which is preliminary data.</text>
</comment>
<evidence type="ECO:0000313" key="3">
    <source>
        <dbReference type="Proteomes" id="UP000799764"/>
    </source>
</evidence>
<sequence length="175" mass="20000">MMIGRGDEFQCYCLDSHSYPEVSRCPSPPALTIESAQNLAQVLGIPLQALEDETTAKTGISATFQSDNAQLGEQIVCGKRHNLQRQFPGALKKASDLQEGTHEHDKFVHRVGILSVYLLLLLILGRIVWKRSMCRRWWYRRLCRNELNSGNDKAPWDQNTRHKNDDYTADWVGRS</sequence>
<dbReference type="OrthoDB" id="3788235at2759"/>